<feature type="region of interest" description="Disordered" evidence="1">
    <location>
        <begin position="114"/>
        <end position="133"/>
    </location>
</feature>
<feature type="region of interest" description="Disordered" evidence="1">
    <location>
        <begin position="142"/>
        <end position="164"/>
    </location>
</feature>
<comment type="caution">
    <text evidence="2">The sequence shown here is derived from an EMBL/GenBank/DDBJ whole genome shotgun (WGS) entry which is preliminary data.</text>
</comment>
<sequence>MNDRVSQRPPKPYLDDESSLQDCQVHRQKKGNSSIEHIESRNSIIRLRKSIAATINLSMWKLWSRDHDTGRDEESANRRLMNARQQKAEKAYSEYKKTGQFTSSDLQTYSSKKIDNESSLSSPPVKHDSGVDFLEKRFTSSKVGNLKTRKNSRPSEQNDAKRQGRVFIDPPNITHHDLHNQEEILSLSEPVSNSNSPIKVQADSRIKTPSLLNLRRTLNCNSCLRTSVLSDNPARKIPSRRDLQHQQKLVKRISNLEVKLELAKHQLAVATGGLVEQKNSQDFVLRRTSSLGIRQPPYIGEPWTNSEDEDYQMEIEAQIKRECRRSASYDVSLRKSTFSNDAVKNKFKPKSLVLKTKPLPNEPTVSKSHIRADFDLDQTHPMVSSYFSESEDEKHKRLKDKEFFQKISHMSRKSRDEVIVAKSRKISSTQSSKEASQRPMINQITTKKPALSRPFSREILCESSKTNSVTRKGSSKITADGETCPESLKSTAHRKNILTSPESKNFPQRNRAINRRPKKICSISNMKSISCCSSSPPISSQPSQNRLHKSDDYFYPHFVQEPASDEKNDLTILNYSNNTTTSQDYSNCVESNYSNSDAFSHHPSITDRAILRCWQTSDLVEDEEEMNSFSRPLKNNGIWTKLGNSEKSSASVDEPKSLGNLFEWPEDVF</sequence>
<feature type="compositionally biased region" description="Basic and acidic residues" evidence="1">
    <location>
        <begin position="66"/>
        <end position="77"/>
    </location>
</feature>
<feature type="region of interest" description="Disordered" evidence="1">
    <location>
        <begin position="66"/>
        <end position="96"/>
    </location>
</feature>
<dbReference type="Proteomes" id="UP000285326">
    <property type="component" value="Unassembled WGS sequence"/>
</dbReference>
<reference evidence="2 3" key="1">
    <citation type="journal article" date="2018" name="BMC Genomics">
        <title>Comparative genome analyses reveal sequence features reflecting distinct modes of host-adaptation between dicot and monocot powdery mildew.</title>
        <authorList>
            <person name="Wu Y."/>
            <person name="Ma X."/>
            <person name="Pan Z."/>
            <person name="Kale S.D."/>
            <person name="Song Y."/>
            <person name="King H."/>
            <person name="Zhang Q."/>
            <person name="Presley C."/>
            <person name="Deng X."/>
            <person name="Wei C.I."/>
            <person name="Xiao S."/>
        </authorList>
    </citation>
    <scope>NUCLEOTIDE SEQUENCE [LARGE SCALE GENOMIC DNA]</scope>
    <source>
        <strain evidence="2">UMSG1</strain>
    </source>
</reference>
<evidence type="ECO:0000256" key="1">
    <source>
        <dbReference type="SAM" id="MobiDB-lite"/>
    </source>
</evidence>
<feature type="region of interest" description="Disordered" evidence="1">
    <location>
        <begin position="1"/>
        <end position="21"/>
    </location>
</feature>
<dbReference type="EMBL" id="MCBS01022402">
    <property type="protein sequence ID" value="RKF76882.1"/>
    <property type="molecule type" value="Genomic_DNA"/>
</dbReference>
<organism evidence="2 3">
    <name type="scientific">Golovinomyces cichoracearum</name>
    <dbReference type="NCBI Taxonomy" id="62708"/>
    <lineage>
        <taxon>Eukaryota</taxon>
        <taxon>Fungi</taxon>
        <taxon>Dikarya</taxon>
        <taxon>Ascomycota</taxon>
        <taxon>Pezizomycotina</taxon>
        <taxon>Leotiomycetes</taxon>
        <taxon>Erysiphales</taxon>
        <taxon>Erysiphaceae</taxon>
        <taxon>Golovinomyces</taxon>
    </lineage>
</organism>
<gene>
    <name evidence="2" type="ORF">GcM1_224087</name>
</gene>
<accession>A0A420IQU4</accession>
<protein>
    <submittedName>
        <fullName evidence="2">Putative nuclear rna binding</fullName>
    </submittedName>
</protein>
<dbReference type="AlphaFoldDB" id="A0A420IQU4"/>
<evidence type="ECO:0000313" key="3">
    <source>
        <dbReference type="Proteomes" id="UP000285326"/>
    </source>
</evidence>
<proteinExistence type="predicted"/>
<name>A0A420IQU4_9PEZI</name>
<feature type="compositionally biased region" description="Basic and acidic residues" evidence="1">
    <location>
        <begin position="86"/>
        <end position="96"/>
    </location>
</feature>
<evidence type="ECO:0000313" key="2">
    <source>
        <dbReference type="EMBL" id="RKF76882.1"/>
    </source>
</evidence>